<feature type="domain" description="Endonuclease GajA/Old nuclease/RecF-like AAA" evidence="3">
    <location>
        <begin position="3"/>
        <end position="309"/>
    </location>
</feature>
<evidence type="ECO:0000256" key="2">
    <source>
        <dbReference type="SAM" id="MobiDB-lite"/>
    </source>
</evidence>
<reference evidence="4" key="1">
    <citation type="journal article" date="2014" name="Int. J. Syst. Evol. Microbiol.">
        <title>Complete genome sequence of Corynebacterium casei LMG S-19264T (=DSM 44701T), isolated from a smear-ripened cheese.</title>
        <authorList>
            <consortium name="US DOE Joint Genome Institute (JGI-PGF)"/>
            <person name="Walter F."/>
            <person name="Albersmeier A."/>
            <person name="Kalinowski J."/>
            <person name="Ruckert C."/>
        </authorList>
    </citation>
    <scope>NUCLEOTIDE SEQUENCE</scope>
    <source>
        <strain evidence="4">CGMCC 1.12777</strain>
    </source>
</reference>
<evidence type="ECO:0000313" key="5">
    <source>
        <dbReference type="Proteomes" id="UP000656813"/>
    </source>
</evidence>
<name>A0A8J2ZXD3_9BACL</name>
<proteinExistence type="predicted"/>
<keyword evidence="1" id="KW-0175">Coiled coil</keyword>
<accession>A0A8J2ZXD3</accession>
<dbReference type="SUPFAM" id="SSF52540">
    <property type="entry name" value="P-loop containing nucleoside triphosphate hydrolases"/>
    <property type="match status" value="1"/>
</dbReference>
<dbReference type="InterPro" id="IPR027417">
    <property type="entry name" value="P-loop_NTPase"/>
</dbReference>
<organism evidence="4 5">
    <name type="scientific">Pullulanibacillus pueri</name>
    <dbReference type="NCBI Taxonomy" id="1437324"/>
    <lineage>
        <taxon>Bacteria</taxon>
        <taxon>Bacillati</taxon>
        <taxon>Bacillota</taxon>
        <taxon>Bacilli</taxon>
        <taxon>Bacillales</taxon>
        <taxon>Sporolactobacillaceae</taxon>
        <taxon>Pullulanibacillus</taxon>
    </lineage>
</organism>
<dbReference type="GO" id="GO:0006302">
    <property type="term" value="P:double-strand break repair"/>
    <property type="evidence" value="ECO:0007669"/>
    <property type="project" value="InterPro"/>
</dbReference>
<gene>
    <name evidence="4" type="ORF">GCM10007096_24850</name>
</gene>
<dbReference type="Gene3D" id="3.40.50.300">
    <property type="entry name" value="P-loop containing nucleotide triphosphate hydrolases"/>
    <property type="match status" value="1"/>
</dbReference>
<dbReference type="InterPro" id="IPR041685">
    <property type="entry name" value="AAA_GajA/Old/RecF-like"/>
</dbReference>
<reference evidence="4" key="2">
    <citation type="submission" date="2020-09" db="EMBL/GenBank/DDBJ databases">
        <authorList>
            <person name="Sun Q."/>
            <person name="Zhou Y."/>
        </authorList>
    </citation>
    <scope>NUCLEOTIDE SEQUENCE</scope>
    <source>
        <strain evidence="4">CGMCC 1.12777</strain>
    </source>
</reference>
<dbReference type="GO" id="GO:0016887">
    <property type="term" value="F:ATP hydrolysis activity"/>
    <property type="evidence" value="ECO:0007669"/>
    <property type="project" value="InterPro"/>
</dbReference>
<protein>
    <recommendedName>
        <fullName evidence="3">Endonuclease GajA/Old nuclease/RecF-like AAA domain-containing protein</fullName>
    </recommendedName>
</protein>
<evidence type="ECO:0000313" key="4">
    <source>
        <dbReference type="EMBL" id="GGH83638.1"/>
    </source>
</evidence>
<dbReference type="AlphaFoldDB" id="A0A8J2ZXD3"/>
<feature type="coiled-coil region" evidence="1">
    <location>
        <begin position="208"/>
        <end position="315"/>
    </location>
</feature>
<evidence type="ECO:0000256" key="1">
    <source>
        <dbReference type="SAM" id="Coils"/>
    </source>
</evidence>
<keyword evidence="5" id="KW-1185">Reference proteome</keyword>
<comment type="caution">
    <text evidence="4">The sequence shown here is derived from an EMBL/GenBank/DDBJ whole genome shotgun (WGS) entry which is preliminary data.</text>
</comment>
<feature type="region of interest" description="Disordered" evidence="2">
    <location>
        <begin position="415"/>
        <end position="436"/>
    </location>
</feature>
<dbReference type="Pfam" id="PF13175">
    <property type="entry name" value="AAA_15"/>
    <property type="match status" value="1"/>
</dbReference>
<dbReference type="EMBL" id="BMFV01000018">
    <property type="protein sequence ID" value="GGH83638.1"/>
    <property type="molecule type" value="Genomic_DNA"/>
</dbReference>
<sequence>MIKINKLEIENVKRVKAVKIEPTASGLTIVGGKNKQGKSSVLDAIAWALGGNKYRPSQAEREGSVVPPYLHIVLSNGLVVERKGKNSDLKVIDPNGQKAGQQLLDSFVEELAIDLPKFMNSTSKEKANILLKIIGVGDKLHELQQKEQELYNQRRTIGQIADQKTKFAKEQPYYPDAPKEPISASDLIRQQQEILAKNGENQRKRQQLASIQAQYASKGQEIERLRQQLQQAESEYAELGRDLDIAQKDTLDLVDESTEELERNIQQIEEINRKVRANLDKDKAETDANDYRAQYDQLTVSIEDVRKEKTALLNNADLPLPGLSVEDGDLVYNGQKWDNMSGAEQLQVSTAIVRKLKPNCGFILLDKLEQMDMDTLKEFGKWLEQEGLQAIATRVSTGEECSIIIEDGYVAGQESLPAQTPEQPVAQTKTWKAGEF</sequence>
<evidence type="ECO:0000259" key="3">
    <source>
        <dbReference type="Pfam" id="PF13175"/>
    </source>
</evidence>
<dbReference type="RefSeq" id="WP_188497689.1">
    <property type="nucleotide sequence ID" value="NZ_BMFV01000018.1"/>
</dbReference>
<dbReference type="Proteomes" id="UP000656813">
    <property type="component" value="Unassembled WGS sequence"/>
</dbReference>
<feature type="compositionally biased region" description="Polar residues" evidence="2">
    <location>
        <begin position="416"/>
        <end position="430"/>
    </location>
</feature>